<dbReference type="EMBL" id="CP094534">
    <property type="protein sequence ID" value="UOE35112.1"/>
    <property type="molecule type" value="Genomic_DNA"/>
</dbReference>
<accession>A0ABY4B7L0</accession>
<name>A0ABY4B7L0_9BACT</name>
<dbReference type="SUPFAM" id="SSF51126">
    <property type="entry name" value="Pectin lyase-like"/>
    <property type="match status" value="1"/>
</dbReference>
<dbReference type="InterPro" id="IPR012334">
    <property type="entry name" value="Pectin_lyas_fold"/>
</dbReference>
<gene>
    <name evidence="1" type="ORF">MTP16_05550</name>
</gene>
<evidence type="ECO:0000313" key="2">
    <source>
        <dbReference type="Proteomes" id="UP000831390"/>
    </source>
</evidence>
<protein>
    <recommendedName>
        <fullName evidence="3">T9SS C-terminal target domain-containing protein</fullName>
    </recommendedName>
</protein>
<keyword evidence="2" id="KW-1185">Reference proteome</keyword>
<dbReference type="InterPro" id="IPR011050">
    <property type="entry name" value="Pectin_lyase_fold/virulence"/>
</dbReference>
<evidence type="ECO:0000313" key="1">
    <source>
        <dbReference type="EMBL" id="UOE35112.1"/>
    </source>
</evidence>
<proteinExistence type="predicted"/>
<dbReference type="Gene3D" id="2.160.20.10">
    <property type="entry name" value="Single-stranded right-handed beta-helix, Pectin lyase-like"/>
    <property type="match status" value="1"/>
</dbReference>
<dbReference type="Proteomes" id="UP000831390">
    <property type="component" value="Chromosome"/>
</dbReference>
<reference evidence="1 2" key="1">
    <citation type="submission" date="2022-03" db="EMBL/GenBank/DDBJ databases">
        <title>Hymenobactersp. isolated from the air.</title>
        <authorList>
            <person name="Won M."/>
            <person name="Kwon S.-W."/>
        </authorList>
    </citation>
    <scope>NUCLEOTIDE SEQUENCE [LARGE SCALE GENOMIC DNA]</scope>
    <source>
        <strain evidence="1 2">KACC 22596</strain>
    </source>
</reference>
<evidence type="ECO:0008006" key="3">
    <source>
        <dbReference type="Google" id="ProtNLM"/>
    </source>
</evidence>
<sequence length="855" mass="88449">MKQPLPSTIHAFGPLPTLPWWERRRWQVVALLLTGLLLLGIRAQAAVIITVGNGQANYATITQALAAIPSPLTQSYEVQLLSGSYSEDVLVTITGTATNTLTIKPGAGATPIINGTFTFGAGSAYVTLSGNNSTNGTTGSTRALTLRQTSQLAPTLVFSGDASHNTASEILVRGAASSFTSGVVVVGDGASTGNDYNTLTQSFVYNANPSQLPANLVYAANAGGGTNDGFALTRNELSNFTRTGVLVAAGNGDAWTISNNSIYYNASSVPTTAQTGIDFGPGSGANDALVSNNVIGGQAANATVGTWTNAGTQSFRGIVMNCGSSTSLTNEVTGNTVSNVSLTGTSSAALTAFGVDAGRNELSGNTVSGVSNTGTSGVNSLVSRATTVLGSFAVSSGQLMVVENGLTIVQGNLTNAGILNHTGGDMLITGNFINSGTFAQTLGDIEIRGNMTNTGQFTCSTGKVKLTGTGPQTVSGGLYFNLEVNGTGTKTLTNNATVYNGVQMLQGVLATGRYSLTLDRLANLSETDASYVLGRVEVNRTPTAGTLEDFGGVGLEMLPANGSTLPGATFVTRITGTAPVGAGGRQGILRYYDIDADVLTGLDLALTLRYLDHELNGISRSNLRFFKSSNGGVTWVNKGVSSAGAGTPAGTGYAVLNRVDGFSRWTLGDINAPLPVGLTAFQAERQGRNAVLTWTTATEKDNRGFGIEVSTDGQTFREIGFVAAEGANSSTARTYRFVDASAGKAGLRYYRLRQDDRTPGEPRYFGPHKLTFEDAAPAFAAYPTQFGPSLTVALTHPSATTATLRLLDGLGREVWRQEVAPGAAPLLVQPVAPAGAYTLTATVAGQVLRQRVVKE</sequence>
<dbReference type="RefSeq" id="WP_243516617.1">
    <property type="nucleotide sequence ID" value="NZ_CP094534.1"/>
</dbReference>
<organism evidence="1 2">
    <name type="scientific">Hymenobacter monticola</name>
    <dbReference type="NCBI Taxonomy" id="1705399"/>
    <lineage>
        <taxon>Bacteria</taxon>
        <taxon>Pseudomonadati</taxon>
        <taxon>Bacteroidota</taxon>
        <taxon>Cytophagia</taxon>
        <taxon>Cytophagales</taxon>
        <taxon>Hymenobacteraceae</taxon>
        <taxon>Hymenobacter</taxon>
    </lineage>
</organism>